<accession>A0A4Q2T5C8</accession>
<evidence type="ECO:0000256" key="1">
    <source>
        <dbReference type="SAM" id="Coils"/>
    </source>
</evidence>
<dbReference type="Pfam" id="PF03993">
    <property type="entry name" value="DUF349"/>
    <property type="match status" value="3"/>
</dbReference>
<dbReference type="EMBL" id="SDWV01000003">
    <property type="protein sequence ID" value="RYC13832.1"/>
    <property type="molecule type" value="Genomic_DNA"/>
</dbReference>
<dbReference type="OrthoDB" id="5422202at2"/>
<proteinExistence type="predicted"/>
<comment type="caution">
    <text evidence="2">The sequence shown here is derived from an EMBL/GenBank/DDBJ whole genome shotgun (WGS) entry which is preliminary data.</text>
</comment>
<feature type="coiled-coil region" evidence="1">
    <location>
        <begin position="332"/>
        <end position="389"/>
    </location>
</feature>
<dbReference type="AlphaFoldDB" id="A0A4Q2T5C8"/>
<sequence length="420" mass="46762">MSADKQSSDAVAPADTAWGRVAEDGTVFVRTADGERSVGSYEAGTPDEALDFFTKRFDELEGKVHLLEQRVASGRLAPEEATSSVRALREQVVDAHAVGDLVSLAGRLDALAPVIAVQRSARKEERAQKTAESKTEKEKLVAEAEKLAEGTDWRNGANRLRDLLATWKELPRLDRATDDALWRRFSTARTTYTRHRKAHFSEEHERRDGARVIKERLAKEAEALSTSTEWGPTAGRYRDLMREWKSAGPAPREVDDQLWQRFRGAQDTFFGARDAANAALDEEFAANADVKEQILVEAEKLVPVTDLDATKKAFRDLADRWDAAGKVPRDRMKDLEARIRKVEQAIRAVEDEQWSRSDPEKSARADDMIGKLEAGIAETQAKLDKATAAGDARRTKDLESELANKQAFLDMARKAAADFG</sequence>
<keyword evidence="3" id="KW-1185">Reference proteome</keyword>
<protein>
    <submittedName>
        <fullName evidence="2">DUF349 domain-containing protein</fullName>
    </submittedName>
</protein>
<evidence type="ECO:0000313" key="2">
    <source>
        <dbReference type="EMBL" id="RYC13832.1"/>
    </source>
</evidence>
<name>A0A4Q2T5C8_9ACTN</name>
<dbReference type="Proteomes" id="UP000291101">
    <property type="component" value="Unassembled WGS sequence"/>
</dbReference>
<keyword evidence="1" id="KW-0175">Coiled coil</keyword>
<evidence type="ECO:0000313" key="3">
    <source>
        <dbReference type="Proteomes" id="UP000291101"/>
    </source>
</evidence>
<reference evidence="2 3" key="1">
    <citation type="submission" date="2019-01" db="EMBL/GenBank/DDBJ databases">
        <title>Novel species of Nocardioides.</title>
        <authorList>
            <person name="Liu Q."/>
            <person name="X Y.-H."/>
        </authorList>
    </citation>
    <scope>NUCLEOTIDE SEQUENCE [LARGE SCALE GENOMIC DNA]</scope>
    <source>
        <strain evidence="2 3">HLT2-9</strain>
    </source>
</reference>
<dbReference type="InterPro" id="IPR007139">
    <property type="entry name" value="DUF349"/>
</dbReference>
<gene>
    <name evidence="2" type="ORF">EUA94_04375</name>
</gene>
<dbReference type="RefSeq" id="WP_129425048.1">
    <property type="nucleotide sequence ID" value="NZ_SDWV01000003.1"/>
</dbReference>
<organism evidence="2 3">
    <name type="scientific">Nocardioides zhouii</name>
    <dbReference type="NCBI Taxonomy" id="1168729"/>
    <lineage>
        <taxon>Bacteria</taxon>
        <taxon>Bacillati</taxon>
        <taxon>Actinomycetota</taxon>
        <taxon>Actinomycetes</taxon>
        <taxon>Propionibacteriales</taxon>
        <taxon>Nocardioidaceae</taxon>
        <taxon>Nocardioides</taxon>
    </lineage>
</organism>